<dbReference type="GO" id="GO:0016055">
    <property type="term" value="P:Wnt signaling pathway"/>
    <property type="evidence" value="ECO:0007669"/>
    <property type="project" value="UniProtKB-KW"/>
</dbReference>
<dbReference type="EMBL" id="AAGW02007248">
    <property type="status" value="NOT_ANNOTATED_CDS"/>
    <property type="molecule type" value="Genomic_DNA"/>
</dbReference>
<keyword evidence="10 13" id="KW-0482">Metalloprotease</keyword>
<keyword evidence="5" id="KW-0812">Transmembrane</keyword>
<comment type="subcellular location">
    <subcellularLocation>
        <location evidence="13">Cell membrane</location>
        <topology evidence="13">Single-pass type I membrane protein</topology>
    </subcellularLocation>
    <subcellularLocation>
        <location evidence="2">Membrane</location>
        <topology evidence="2">Single-pass type I membrane protein</topology>
    </subcellularLocation>
</comment>
<evidence type="ECO:0000256" key="14">
    <source>
        <dbReference type="SAM" id="MobiDB-lite"/>
    </source>
</evidence>
<dbReference type="EC" id="3.4.-.-" evidence="13"/>
<keyword evidence="4 13" id="KW-0645">Protease</keyword>
<dbReference type="GO" id="GO:0046872">
    <property type="term" value="F:metal ion binding"/>
    <property type="evidence" value="ECO:0007669"/>
    <property type="project" value="UniProtKB-UniRule"/>
</dbReference>
<evidence type="ECO:0000256" key="5">
    <source>
        <dbReference type="ARBA" id="ARBA00022692"/>
    </source>
</evidence>
<dbReference type="EMBL" id="AAGW02007246">
    <property type="status" value="NOT_ANNOTATED_CDS"/>
    <property type="molecule type" value="Genomic_DNA"/>
</dbReference>
<protein>
    <recommendedName>
        <fullName evidence="13">Metalloprotease TIKI</fullName>
        <ecNumber evidence="13">3.4.-.-</ecNumber>
    </recommendedName>
    <alternativeName>
        <fullName evidence="13">TRAB domain-containing protein 2</fullName>
    </alternativeName>
</protein>
<dbReference type="GO" id="GO:0030178">
    <property type="term" value="P:negative regulation of Wnt signaling pathway"/>
    <property type="evidence" value="ECO:0007669"/>
    <property type="project" value="UniProtKB-UniRule"/>
</dbReference>
<evidence type="ECO:0000256" key="7">
    <source>
        <dbReference type="ARBA" id="ARBA00022729"/>
    </source>
</evidence>
<keyword evidence="8 13" id="KW-0378">Hydrolase</keyword>
<dbReference type="GO" id="GO:0006508">
    <property type="term" value="P:proteolysis"/>
    <property type="evidence" value="ECO:0007669"/>
    <property type="project" value="UniProtKB-KW"/>
</dbReference>
<dbReference type="AlphaFoldDB" id="A0A5F9C159"/>
<evidence type="ECO:0000256" key="11">
    <source>
        <dbReference type="ARBA" id="ARBA00023136"/>
    </source>
</evidence>
<feature type="region of interest" description="Disordered" evidence="14">
    <location>
        <begin position="378"/>
        <end position="397"/>
    </location>
</feature>
<comment type="cofactor">
    <cofactor evidence="1">
        <name>Co(2+)</name>
        <dbReference type="ChEBI" id="CHEBI:48828"/>
    </cofactor>
</comment>
<dbReference type="Pfam" id="PF01963">
    <property type="entry name" value="TraB_PrgY_gumN"/>
    <property type="match status" value="1"/>
</dbReference>
<evidence type="ECO:0000256" key="6">
    <source>
        <dbReference type="ARBA" id="ARBA00022723"/>
    </source>
</evidence>
<dbReference type="GO" id="GO:0004222">
    <property type="term" value="F:metalloendopeptidase activity"/>
    <property type="evidence" value="ECO:0007669"/>
    <property type="project" value="UniProtKB-UniRule"/>
</dbReference>
<keyword evidence="13" id="KW-1003">Cell membrane</keyword>
<dbReference type="GO" id="GO:0005886">
    <property type="term" value="C:plasma membrane"/>
    <property type="evidence" value="ECO:0007669"/>
    <property type="project" value="UniProtKB-SubCell"/>
</dbReference>
<dbReference type="InterPro" id="IPR002816">
    <property type="entry name" value="TraB/PrgY/GumN_fam"/>
</dbReference>
<dbReference type="EMBL" id="AAGW02007251">
    <property type="status" value="NOT_ANNOTATED_CDS"/>
    <property type="molecule type" value="Genomic_DNA"/>
</dbReference>
<dbReference type="Bgee" id="ENSOCUG00000010075">
    <property type="expression patterns" value="Expressed in blood and 16 other cell types or tissues"/>
</dbReference>
<dbReference type="EMBL" id="AAGW02007247">
    <property type="status" value="NOT_ANNOTATED_CDS"/>
    <property type="molecule type" value="Genomic_DNA"/>
</dbReference>
<dbReference type="EMBL" id="AAGW02007252">
    <property type="status" value="NOT_ANNOTATED_CDS"/>
    <property type="molecule type" value="Genomic_DNA"/>
</dbReference>
<gene>
    <name evidence="15" type="primary">TRABD2A</name>
</gene>
<dbReference type="EMBL" id="AAGW02007249">
    <property type="status" value="NOT_ANNOTATED_CDS"/>
    <property type="molecule type" value="Genomic_DNA"/>
</dbReference>
<dbReference type="InterPro" id="IPR040230">
    <property type="entry name" value="TIKI1/2-like"/>
</dbReference>
<evidence type="ECO:0000256" key="12">
    <source>
        <dbReference type="ARBA" id="ARBA00023180"/>
    </source>
</evidence>
<keyword evidence="6 13" id="KW-0479">Metal-binding</keyword>
<keyword evidence="7 13" id="KW-0732">Signal</keyword>
<name>A0A5F9C159_RABIT</name>
<evidence type="ECO:0000256" key="8">
    <source>
        <dbReference type="ARBA" id="ARBA00022801"/>
    </source>
</evidence>
<reference evidence="15" key="2">
    <citation type="submission" date="2025-08" db="UniProtKB">
        <authorList>
            <consortium name="Ensembl"/>
        </authorList>
    </citation>
    <scope>IDENTIFICATION</scope>
    <source>
        <strain evidence="15">Thorbecke</strain>
    </source>
</reference>
<dbReference type="Ensembl" id="ENSOCUT00000038669.1">
    <property type="protein sequence ID" value="ENSOCUP00000027384.1"/>
    <property type="gene ID" value="ENSOCUG00000010075.4"/>
</dbReference>
<organism evidence="15 16">
    <name type="scientific">Oryctolagus cuniculus</name>
    <name type="common">Rabbit</name>
    <dbReference type="NCBI Taxonomy" id="9986"/>
    <lineage>
        <taxon>Eukaryota</taxon>
        <taxon>Metazoa</taxon>
        <taxon>Chordata</taxon>
        <taxon>Craniata</taxon>
        <taxon>Vertebrata</taxon>
        <taxon>Euteleostomi</taxon>
        <taxon>Mammalia</taxon>
        <taxon>Eutheria</taxon>
        <taxon>Euarchontoglires</taxon>
        <taxon>Glires</taxon>
        <taxon>Lagomorpha</taxon>
        <taxon>Leporidae</taxon>
        <taxon>Oryctolagus</taxon>
    </lineage>
</organism>
<dbReference type="EMBL" id="AAGW02007250">
    <property type="status" value="NOT_ANNOTATED_CDS"/>
    <property type="molecule type" value="Genomic_DNA"/>
</dbReference>
<keyword evidence="16" id="KW-1185">Reference proteome</keyword>
<evidence type="ECO:0000313" key="16">
    <source>
        <dbReference type="Proteomes" id="UP000001811"/>
    </source>
</evidence>
<keyword evidence="12" id="KW-0325">Glycoprotein</keyword>
<reference evidence="15 16" key="1">
    <citation type="journal article" date="2011" name="Nature">
        <title>A high-resolution map of human evolutionary constraint using 29 mammals.</title>
        <authorList>
            <person name="Lindblad-Toh K."/>
            <person name="Garber M."/>
            <person name="Zuk O."/>
            <person name="Lin M.F."/>
            <person name="Parker B.J."/>
            <person name="Washietl S."/>
            <person name="Kheradpour P."/>
            <person name="Ernst J."/>
            <person name="Jordan G."/>
            <person name="Mauceli E."/>
            <person name="Ward L.D."/>
            <person name="Lowe C.B."/>
            <person name="Holloway A.K."/>
            <person name="Clamp M."/>
            <person name="Gnerre S."/>
            <person name="Alfoldi J."/>
            <person name="Beal K."/>
            <person name="Chang J."/>
            <person name="Clawson H."/>
            <person name="Cuff J."/>
            <person name="Di Palma F."/>
            <person name="Fitzgerald S."/>
            <person name="Flicek P."/>
            <person name="Guttman M."/>
            <person name="Hubisz M.J."/>
            <person name="Jaffe D.B."/>
            <person name="Jungreis I."/>
            <person name="Kent W.J."/>
            <person name="Kostka D."/>
            <person name="Lara M."/>
            <person name="Martins A.L."/>
            <person name="Massingham T."/>
            <person name="Moltke I."/>
            <person name="Raney B.J."/>
            <person name="Rasmussen M.D."/>
            <person name="Robinson J."/>
            <person name="Stark A."/>
            <person name="Vilella A.J."/>
            <person name="Wen J."/>
            <person name="Xie X."/>
            <person name="Zody M.C."/>
            <person name="Baldwin J."/>
            <person name="Bloom T."/>
            <person name="Chin C.W."/>
            <person name="Heiman D."/>
            <person name="Nicol R."/>
            <person name="Nusbaum C."/>
            <person name="Young S."/>
            <person name="Wilkinson J."/>
            <person name="Worley K.C."/>
            <person name="Kovar C.L."/>
            <person name="Muzny D.M."/>
            <person name="Gibbs R.A."/>
            <person name="Cree A."/>
            <person name="Dihn H.H."/>
            <person name="Fowler G."/>
            <person name="Jhangiani S."/>
            <person name="Joshi V."/>
            <person name="Lee S."/>
            <person name="Lewis L.R."/>
            <person name="Nazareth L.V."/>
            <person name="Okwuonu G."/>
            <person name="Santibanez J."/>
            <person name="Warren W.C."/>
            <person name="Mardis E.R."/>
            <person name="Weinstock G.M."/>
            <person name="Wilson R.K."/>
            <person name="Delehaunty K."/>
            <person name="Dooling D."/>
            <person name="Fronik C."/>
            <person name="Fulton L."/>
            <person name="Fulton B."/>
            <person name="Graves T."/>
            <person name="Minx P."/>
            <person name="Sodergren E."/>
            <person name="Birney E."/>
            <person name="Margulies E.H."/>
            <person name="Herrero J."/>
            <person name="Green E.D."/>
            <person name="Haussler D."/>
            <person name="Siepel A."/>
            <person name="Goldman N."/>
            <person name="Pollard K.S."/>
            <person name="Pedersen J.S."/>
            <person name="Lander E.S."/>
            <person name="Kellis M."/>
        </authorList>
    </citation>
    <scope>NUCLEOTIDE SEQUENCE [LARGE SCALE GENOMIC DNA]</scope>
    <source>
        <strain evidence="15 16">Thorbecke inbred</strain>
    </source>
</reference>
<keyword evidence="9" id="KW-1133">Transmembrane helix</keyword>
<comment type="cofactor">
    <cofactor evidence="13">
        <name>Mn(2+)</name>
        <dbReference type="ChEBI" id="CHEBI:29035"/>
    </cofactor>
    <cofactor evidence="13">
        <name>Co(2+)</name>
        <dbReference type="ChEBI" id="CHEBI:48828"/>
    </cofactor>
    <text evidence="13">Divalent metal cations. Mn(2+) or Co(2+).</text>
</comment>
<dbReference type="EMBL" id="AAGW02007243">
    <property type="status" value="NOT_ANNOTATED_CDS"/>
    <property type="molecule type" value="Genomic_DNA"/>
</dbReference>
<dbReference type="PANTHER" id="PTHR31120:SF7">
    <property type="entry name" value="METALLOPROTEASE TIKI1"/>
    <property type="match status" value="1"/>
</dbReference>
<comment type="function">
    <text evidence="13">Metalloprotease that acts as a negative regulator of the Wnt signaling pathway by mediating the cleavage of the N-terminal residues of a subset of Wnt proteins. Following cleavage, Wnt proteins become oxidized and form large disulfide-bond oligomers, leading to their inactivation.</text>
</comment>
<keyword evidence="13" id="KW-0879">Wnt signaling pathway</keyword>
<keyword evidence="11" id="KW-0472">Membrane</keyword>
<evidence type="ECO:0000256" key="2">
    <source>
        <dbReference type="ARBA" id="ARBA00004479"/>
    </source>
</evidence>
<evidence type="ECO:0000256" key="1">
    <source>
        <dbReference type="ARBA" id="ARBA00001941"/>
    </source>
</evidence>
<evidence type="ECO:0000313" key="15">
    <source>
        <dbReference type="Ensembl" id="ENSOCUP00000027384.1"/>
    </source>
</evidence>
<reference evidence="15" key="3">
    <citation type="submission" date="2025-09" db="UniProtKB">
        <authorList>
            <consortium name="Ensembl"/>
        </authorList>
    </citation>
    <scope>IDENTIFICATION</scope>
    <source>
        <strain evidence="15">Thorbecke</strain>
    </source>
</reference>
<evidence type="ECO:0000256" key="10">
    <source>
        <dbReference type="ARBA" id="ARBA00023049"/>
    </source>
</evidence>
<dbReference type="GeneTree" id="ENSGT00940000162805"/>
<evidence type="ECO:0000256" key="3">
    <source>
        <dbReference type="ARBA" id="ARBA00008261"/>
    </source>
</evidence>
<evidence type="ECO:0000256" key="9">
    <source>
        <dbReference type="ARBA" id="ARBA00022989"/>
    </source>
</evidence>
<evidence type="ECO:0000256" key="13">
    <source>
        <dbReference type="RuleBase" id="RU369069"/>
    </source>
</evidence>
<dbReference type="EMBL" id="AAGW02007244">
    <property type="status" value="NOT_ANNOTATED_CDS"/>
    <property type="molecule type" value="Genomic_DNA"/>
</dbReference>
<proteinExistence type="inferred from homology"/>
<comment type="similarity">
    <text evidence="3 13">Belongs to the TIKI family.</text>
</comment>
<dbReference type="EMBL" id="AAGW02007245">
    <property type="status" value="NOT_ANNOTATED_CDS"/>
    <property type="molecule type" value="Genomic_DNA"/>
</dbReference>
<dbReference type="Proteomes" id="UP000001811">
    <property type="component" value="Chromosome 2"/>
</dbReference>
<dbReference type="PANTHER" id="PTHR31120">
    <property type="entry name" value="METALLOPROTEASE TIKI"/>
    <property type="match status" value="1"/>
</dbReference>
<evidence type="ECO:0000256" key="4">
    <source>
        <dbReference type="ARBA" id="ARBA00022670"/>
    </source>
</evidence>
<sequence length="471" mass="53652">MNVPSTVTPVMVMPPLPVCACMQDTHEQHKQSDLNSFLWTIKRDPPSYFFGTIHVPYTRVWDFIPDNSKEAFQHSSIVYFELDLTDPYTISALTSCQMLPQGENLQDVLPRDIYCRLKRHLEYVKLMMPSWMTPDQRGKGLYADYLFNAIAGNWERKRPIWVMLMVNSLTEVDIKSRGVPVLDLFLAQEAERLRKQTGAVEKVEEQCHPLNGLNFSQVIFALNQTLLQQESLRAGSLQIPYTTEDLIKHYNCGDLSSVIFSHDSSQVPNFINATLPPQERITAQEIDSYFRRELIYKRNERMGKRVKALLEEFPDKGFFFAFGAERRVEGPCLSRPRLPPLLLKCSLQKPWRRKLGWRRTHGCHPTCPHPEVWNFRASRSGSSGRSGSGLSGSSDCGNSATCGSAWRRVLQSRSSRSLSWTGTSPLSCSSFTTGIPTTVKWWPAAPACPSGLLCSGCWRWFSKQRHTCCNE</sequence>
<dbReference type="CDD" id="cd14789">
    <property type="entry name" value="Tiki"/>
    <property type="match status" value="1"/>
</dbReference>
<accession>A0A5F9C159</accession>